<dbReference type="PROSITE" id="PS00798">
    <property type="entry name" value="ALDOKETO_REDUCTASE_1"/>
    <property type="match status" value="1"/>
</dbReference>
<evidence type="ECO:0000313" key="8">
    <source>
        <dbReference type="EMBL" id="KNE58556.1"/>
    </source>
</evidence>
<dbReference type="SUPFAM" id="SSF51430">
    <property type="entry name" value="NAD(P)-linked oxidoreductase"/>
    <property type="match status" value="1"/>
</dbReference>
<dbReference type="PIRSF" id="PIRSF000097">
    <property type="entry name" value="AKR"/>
    <property type="match status" value="1"/>
</dbReference>
<dbReference type="AlphaFoldDB" id="A0A0L0S803"/>
<sequence length="253" mass="27981">MGYRLIDTAQVYRNEDMVGAAVADLIADGTVRRQDLFITTKIAPNKQGAGKAYDSVLASRAALQVNVIDLVLVHWPGAAKIKPDSPENARLRRETWLELERAVLDGLVRYIGVSNYTAAHVRELLSYCTIRPAALQMELHPAYQPADVLDMCKTAGIFVQAYSSLGEGHLLDEKAWPMPVVQEAASKRGATRAQVLLAWARHRGWGTVPKSTRDERLAENLASGRIDLTEEEVVGINALACDFKFCWNPNVVR</sequence>
<dbReference type="PROSITE" id="PS00062">
    <property type="entry name" value="ALDOKETO_REDUCTASE_2"/>
    <property type="match status" value="1"/>
</dbReference>
<dbReference type="OMA" id="EWELQAF"/>
<dbReference type="VEuPathDB" id="FungiDB:AMAG_04120"/>
<dbReference type="InterPro" id="IPR018170">
    <property type="entry name" value="Aldo/ket_reductase_CS"/>
</dbReference>
<evidence type="ECO:0000256" key="5">
    <source>
        <dbReference type="PIRSR" id="PIRSR000097-2"/>
    </source>
</evidence>
<feature type="site" description="Lowers pKa of active site Tyr" evidence="6">
    <location>
        <position position="41"/>
    </location>
</feature>
<keyword evidence="9" id="KW-1185">Reference proteome</keyword>
<feature type="binding site" evidence="5">
    <location>
        <position position="74"/>
    </location>
    <ligand>
        <name>substrate</name>
    </ligand>
</feature>
<evidence type="ECO:0000256" key="3">
    <source>
        <dbReference type="ARBA" id="ARBA00023002"/>
    </source>
</evidence>
<dbReference type="PRINTS" id="PR00069">
    <property type="entry name" value="ALDKETRDTASE"/>
</dbReference>
<dbReference type="eggNOG" id="KOG1577">
    <property type="taxonomic scope" value="Eukaryota"/>
</dbReference>
<comment type="similarity">
    <text evidence="1">Belongs to the aldo/keto reductase family.</text>
</comment>
<accession>A0A0L0S803</accession>
<gene>
    <name evidence="8" type="ORF">AMAG_04120</name>
</gene>
<dbReference type="Proteomes" id="UP000054350">
    <property type="component" value="Unassembled WGS sequence"/>
</dbReference>
<feature type="domain" description="NADP-dependent oxidoreductase" evidence="7">
    <location>
        <begin position="2"/>
        <end position="238"/>
    </location>
</feature>
<dbReference type="InterPro" id="IPR020471">
    <property type="entry name" value="AKR"/>
</dbReference>
<dbReference type="PANTHER" id="PTHR43827">
    <property type="entry name" value="2,5-DIKETO-D-GLUCONIC ACID REDUCTASE"/>
    <property type="match status" value="1"/>
</dbReference>
<dbReference type="PANTHER" id="PTHR43827:SF3">
    <property type="entry name" value="NADP-DEPENDENT OXIDOREDUCTASE DOMAIN-CONTAINING PROTEIN"/>
    <property type="match status" value="1"/>
</dbReference>
<evidence type="ECO:0000259" key="7">
    <source>
        <dbReference type="Pfam" id="PF00248"/>
    </source>
</evidence>
<dbReference type="STRING" id="578462.A0A0L0S803"/>
<protein>
    <recommendedName>
        <fullName evidence="7">NADP-dependent oxidoreductase domain-containing protein</fullName>
    </recommendedName>
</protein>
<evidence type="ECO:0000256" key="1">
    <source>
        <dbReference type="ARBA" id="ARBA00007905"/>
    </source>
</evidence>
<keyword evidence="2" id="KW-0521">NADP</keyword>
<name>A0A0L0S803_ALLM3</name>
<reference evidence="9" key="2">
    <citation type="submission" date="2009-11" db="EMBL/GenBank/DDBJ databases">
        <title>The Genome Sequence of Allomyces macrogynus strain ATCC 38327.</title>
        <authorList>
            <consortium name="The Broad Institute Genome Sequencing Platform"/>
            <person name="Russ C."/>
            <person name="Cuomo C."/>
            <person name="Shea T."/>
            <person name="Young S.K."/>
            <person name="Zeng Q."/>
            <person name="Koehrsen M."/>
            <person name="Haas B."/>
            <person name="Borodovsky M."/>
            <person name="Guigo R."/>
            <person name="Alvarado L."/>
            <person name="Berlin A."/>
            <person name="Borenstein D."/>
            <person name="Chen Z."/>
            <person name="Engels R."/>
            <person name="Freedman E."/>
            <person name="Gellesch M."/>
            <person name="Goldberg J."/>
            <person name="Griggs A."/>
            <person name="Gujja S."/>
            <person name="Heiman D."/>
            <person name="Hepburn T."/>
            <person name="Howarth C."/>
            <person name="Jen D."/>
            <person name="Larson L."/>
            <person name="Lewis B."/>
            <person name="Mehta T."/>
            <person name="Park D."/>
            <person name="Pearson M."/>
            <person name="Roberts A."/>
            <person name="Saif S."/>
            <person name="Shenoy N."/>
            <person name="Sisk P."/>
            <person name="Stolte C."/>
            <person name="Sykes S."/>
            <person name="Walk T."/>
            <person name="White J."/>
            <person name="Yandava C."/>
            <person name="Burger G."/>
            <person name="Gray M.W."/>
            <person name="Holland P.W.H."/>
            <person name="King N."/>
            <person name="Lang F.B.F."/>
            <person name="Roger A.J."/>
            <person name="Ruiz-Trillo I."/>
            <person name="Lander E."/>
            <person name="Nusbaum C."/>
        </authorList>
    </citation>
    <scope>NUCLEOTIDE SEQUENCE [LARGE SCALE GENOMIC DNA]</scope>
    <source>
        <strain evidence="9">ATCC 38327</strain>
    </source>
</reference>
<proteinExistence type="inferred from homology"/>
<feature type="active site" description="Proton donor" evidence="4">
    <location>
        <position position="12"/>
    </location>
</feature>
<dbReference type="InterPro" id="IPR023210">
    <property type="entry name" value="NADP_OxRdtase_dom"/>
</dbReference>
<dbReference type="InterPro" id="IPR036812">
    <property type="entry name" value="NAD(P)_OxRdtase_dom_sf"/>
</dbReference>
<evidence type="ECO:0000256" key="2">
    <source>
        <dbReference type="ARBA" id="ARBA00022857"/>
    </source>
</evidence>
<dbReference type="OrthoDB" id="416253at2759"/>
<evidence type="ECO:0000256" key="4">
    <source>
        <dbReference type="PIRSR" id="PIRSR000097-1"/>
    </source>
</evidence>
<organism evidence="8 9">
    <name type="scientific">Allomyces macrogynus (strain ATCC 38327)</name>
    <name type="common">Allomyces javanicus var. macrogynus</name>
    <dbReference type="NCBI Taxonomy" id="578462"/>
    <lineage>
        <taxon>Eukaryota</taxon>
        <taxon>Fungi</taxon>
        <taxon>Fungi incertae sedis</taxon>
        <taxon>Blastocladiomycota</taxon>
        <taxon>Blastocladiomycetes</taxon>
        <taxon>Blastocladiales</taxon>
        <taxon>Blastocladiaceae</taxon>
        <taxon>Allomyces</taxon>
    </lineage>
</organism>
<keyword evidence="3" id="KW-0560">Oxidoreductase</keyword>
<evidence type="ECO:0000256" key="6">
    <source>
        <dbReference type="PIRSR" id="PIRSR000097-3"/>
    </source>
</evidence>
<evidence type="ECO:0000313" key="9">
    <source>
        <dbReference type="Proteomes" id="UP000054350"/>
    </source>
</evidence>
<reference evidence="8 9" key="1">
    <citation type="submission" date="2009-11" db="EMBL/GenBank/DDBJ databases">
        <title>Annotation of Allomyces macrogynus ATCC 38327.</title>
        <authorList>
            <consortium name="The Broad Institute Genome Sequencing Platform"/>
            <person name="Russ C."/>
            <person name="Cuomo C."/>
            <person name="Burger G."/>
            <person name="Gray M.W."/>
            <person name="Holland P.W.H."/>
            <person name="King N."/>
            <person name="Lang F.B.F."/>
            <person name="Roger A.J."/>
            <person name="Ruiz-Trillo I."/>
            <person name="Young S.K."/>
            <person name="Zeng Q."/>
            <person name="Gargeya S."/>
            <person name="Fitzgerald M."/>
            <person name="Haas B."/>
            <person name="Abouelleil A."/>
            <person name="Alvarado L."/>
            <person name="Arachchi H.M."/>
            <person name="Berlin A."/>
            <person name="Chapman S.B."/>
            <person name="Gearin G."/>
            <person name="Goldberg J."/>
            <person name="Griggs A."/>
            <person name="Gujja S."/>
            <person name="Hansen M."/>
            <person name="Heiman D."/>
            <person name="Howarth C."/>
            <person name="Larimer J."/>
            <person name="Lui A."/>
            <person name="MacDonald P.J.P."/>
            <person name="McCowen C."/>
            <person name="Montmayeur A."/>
            <person name="Murphy C."/>
            <person name="Neiman D."/>
            <person name="Pearson M."/>
            <person name="Priest M."/>
            <person name="Roberts A."/>
            <person name="Saif S."/>
            <person name="Shea T."/>
            <person name="Sisk P."/>
            <person name="Stolte C."/>
            <person name="Sykes S."/>
            <person name="Wortman J."/>
            <person name="Nusbaum C."/>
            <person name="Birren B."/>
        </authorList>
    </citation>
    <scope>NUCLEOTIDE SEQUENCE [LARGE SCALE GENOMIC DNA]</scope>
    <source>
        <strain evidence="8 9">ATCC 38327</strain>
    </source>
</reference>
<dbReference type="Pfam" id="PF00248">
    <property type="entry name" value="Aldo_ket_red"/>
    <property type="match status" value="1"/>
</dbReference>
<dbReference type="EMBL" id="GG745333">
    <property type="protein sequence ID" value="KNE58556.1"/>
    <property type="molecule type" value="Genomic_DNA"/>
</dbReference>
<dbReference type="Gene3D" id="3.20.20.100">
    <property type="entry name" value="NADP-dependent oxidoreductase domain"/>
    <property type="match status" value="1"/>
</dbReference>
<dbReference type="GO" id="GO:0016616">
    <property type="term" value="F:oxidoreductase activity, acting on the CH-OH group of donors, NAD or NADP as acceptor"/>
    <property type="evidence" value="ECO:0007669"/>
    <property type="project" value="UniProtKB-ARBA"/>
</dbReference>